<proteinExistence type="predicted"/>
<evidence type="ECO:0000313" key="2">
    <source>
        <dbReference type="Proteomes" id="UP000026962"/>
    </source>
</evidence>
<name>A0A0E0L1A6_ORYPU</name>
<dbReference type="EnsemblPlants" id="OPUNC05G10900.1">
    <property type="protein sequence ID" value="OPUNC05G10900.1"/>
    <property type="gene ID" value="OPUNC05G10900"/>
</dbReference>
<reference evidence="1" key="2">
    <citation type="submission" date="2018-05" db="EMBL/GenBank/DDBJ databases">
        <title>OpunRS2 (Oryza punctata Reference Sequence Version 2).</title>
        <authorList>
            <person name="Zhang J."/>
            <person name="Kudrna D."/>
            <person name="Lee S."/>
            <person name="Talag J."/>
            <person name="Welchert J."/>
            <person name="Wing R.A."/>
        </authorList>
    </citation>
    <scope>NUCLEOTIDE SEQUENCE [LARGE SCALE GENOMIC DNA]</scope>
</reference>
<protein>
    <submittedName>
        <fullName evidence="1">Uncharacterized protein</fullName>
    </submittedName>
</protein>
<dbReference type="Proteomes" id="UP000026962">
    <property type="component" value="Chromosome 5"/>
</dbReference>
<keyword evidence="2" id="KW-1185">Reference proteome</keyword>
<accession>A0A0E0L1A6</accession>
<dbReference type="HOGENOM" id="CLU_2112887_0_0_1"/>
<dbReference type="AlphaFoldDB" id="A0A0E0L1A6"/>
<organism evidence="1">
    <name type="scientific">Oryza punctata</name>
    <name type="common">Red rice</name>
    <dbReference type="NCBI Taxonomy" id="4537"/>
    <lineage>
        <taxon>Eukaryota</taxon>
        <taxon>Viridiplantae</taxon>
        <taxon>Streptophyta</taxon>
        <taxon>Embryophyta</taxon>
        <taxon>Tracheophyta</taxon>
        <taxon>Spermatophyta</taxon>
        <taxon>Magnoliopsida</taxon>
        <taxon>Liliopsida</taxon>
        <taxon>Poales</taxon>
        <taxon>Poaceae</taxon>
        <taxon>BOP clade</taxon>
        <taxon>Oryzoideae</taxon>
        <taxon>Oryzeae</taxon>
        <taxon>Oryzinae</taxon>
        <taxon>Oryza</taxon>
    </lineage>
</organism>
<evidence type="ECO:0000313" key="1">
    <source>
        <dbReference type="EnsemblPlants" id="OPUNC05G10900.1"/>
    </source>
</evidence>
<reference evidence="1" key="1">
    <citation type="submission" date="2015-04" db="UniProtKB">
        <authorList>
            <consortium name="EnsemblPlants"/>
        </authorList>
    </citation>
    <scope>IDENTIFICATION</scope>
</reference>
<sequence>MASLYSPPPSLLLPLPPHCCLTSLSPSSSPFQPTRLRIRWAAAAAGMVEAQLRRERVPRRASIAGVIRGCDGGVVLAFAETTEHWTEHWTERNTSIYVLLAKLAKTSFRKRNRSS</sequence>
<dbReference type="Gramene" id="OPUNC05G10900.1">
    <property type="protein sequence ID" value="OPUNC05G10900.1"/>
    <property type="gene ID" value="OPUNC05G10900"/>
</dbReference>